<sequence>MTAITSSARPLTPARPWLLRPPGVYRPQDDTWLLASALRASGMPGGARVLDLCTGTGALALTAAAAGAGSVTAVDISRRALAAVWANARLRRLPVRPVRGGLAEAARGGPFDVVLANPPYVPCPVPATGAARAWDAGPDGRIVLSPVCSEAPSLVAPGGYLLLVQSAVSGVGESLDQLRAAGMTAAVVASRFIPFGPVMRERAEFLAAAGLITAGQRHEELVVIRADRP</sequence>
<dbReference type="eggNOG" id="COG2890">
    <property type="taxonomic scope" value="Bacteria"/>
</dbReference>
<feature type="domain" description="Methyltransferase small" evidence="5">
    <location>
        <begin position="31"/>
        <end position="120"/>
    </location>
</feature>
<keyword evidence="3 6" id="KW-0808">Transferase</keyword>
<proteinExistence type="inferred from homology"/>
<dbReference type="Proteomes" id="UP000093695">
    <property type="component" value="Chromosome"/>
</dbReference>
<dbReference type="GO" id="GO:0032259">
    <property type="term" value="P:methylation"/>
    <property type="evidence" value="ECO:0007669"/>
    <property type="project" value="UniProtKB-KW"/>
</dbReference>
<dbReference type="STRING" id="31958.SD37_16295"/>
<organism evidence="6 7">
    <name type="scientific">Amycolatopsis orientalis</name>
    <name type="common">Nocardia orientalis</name>
    <dbReference type="NCBI Taxonomy" id="31958"/>
    <lineage>
        <taxon>Bacteria</taxon>
        <taxon>Bacillati</taxon>
        <taxon>Actinomycetota</taxon>
        <taxon>Actinomycetes</taxon>
        <taxon>Pseudonocardiales</taxon>
        <taxon>Pseudonocardiaceae</taxon>
        <taxon>Amycolatopsis</taxon>
    </lineage>
</organism>
<dbReference type="Gene3D" id="3.40.50.150">
    <property type="entry name" value="Vaccinia Virus protein VP39"/>
    <property type="match status" value="1"/>
</dbReference>
<comment type="similarity">
    <text evidence="1">Belongs to the eukaryotic/archaeal PrmC-related family.</text>
</comment>
<evidence type="ECO:0000313" key="7">
    <source>
        <dbReference type="Proteomes" id="UP000093695"/>
    </source>
</evidence>
<dbReference type="PANTHER" id="PTHR45875">
    <property type="entry name" value="METHYLTRANSFERASE N6AMT1"/>
    <property type="match status" value="1"/>
</dbReference>
<dbReference type="EMBL" id="CP016174">
    <property type="protein sequence ID" value="ANN17052.1"/>
    <property type="molecule type" value="Genomic_DNA"/>
</dbReference>
<dbReference type="AlphaFoldDB" id="A0A193BXV4"/>
<dbReference type="RefSeq" id="WP_044850692.1">
    <property type="nucleotide sequence ID" value="NZ_CP016174.1"/>
</dbReference>
<keyword evidence="2 6" id="KW-0489">Methyltransferase</keyword>
<evidence type="ECO:0000313" key="6">
    <source>
        <dbReference type="EMBL" id="ANN17052.1"/>
    </source>
</evidence>
<dbReference type="InterPro" id="IPR052190">
    <property type="entry name" value="Euk-Arch_PrmC-MTase"/>
</dbReference>
<dbReference type="KEGG" id="aori:SD37_16295"/>
<dbReference type="GO" id="GO:0008757">
    <property type="term" value="F:S-adenosylmethionine-dependent methyltransferase activity"/>
    <property type="evidence" value="ECO:0007669"/>
    <property type="project" value="TreeGrafter"/>
</dbReference>
<dbReference type="Pfam" id="PF05175">
    <property type="entry name" value="MTS"/>
    <property type="match status" value="1"/>
</dbReference>
<dbReference type="InterPro" id="IPR002052">
    <property type="entry name" value="DNA_methylase_N6_adenine_CS"/>
</dbReference>
<dbReference type="CDD" id="cd02440">
    <property type="entry name" value="AdoMet_MTases"/>
    <property type="match status" value="1"/>
</dbReference>
<dbReference type="InterPro" id="IPR004557">
    <property type="entry name" value="PrmC-related"/>
</dbReference>
<evidence type="ECO:0000256" key="1">
    <source>
        <dbReference type="ARBA" id="ARBA00006149"/>
    </source>
</evidence>
<dbReference type="PROSITE" id="PS00092">
    <property type="entry name" value="N6_MTASE"/>
    <property type="match status" value="1"/>
</dbReference>
<evidence type="ECO:0000256" key="4">
    <source>
        <dbReference type="ARBA" id="ARBA00022691"/>
    </source>
</evidence>
<keyword evidence="4" id="KW-0949">S-adenosyl-L-methionine</keyword>
<protein>
    <submittedName>
        <fullName evidence="6">Methyltransferase</fullName>
    </submittedName>
</protein>
<evidence type="ECO:0000256" key="3">
    <source>
        <dbReference type="ARBA" id="ARBA00022679"/>
    </source>
</evidence>
<dbReference type="SUPFAM" id="SSF53335">
    <property type="entry name" value="S-adenosyl-L-methionine-dependent methyltransferases"/>
    <property type="match status" value="1"/>
</dbReference>
<name>A0A193BXV4_AMYOR</name>
<accession>A0A193BXV4</accession>
<dbReference type="PANTHER" id="PTHR45875:SF1">
    <property type="entry name" value="METHYLTRANSFERASE N6AMT1"/>
    <property type="match status" value="1"/>
</dbReference>
<evidence type="ECO:0000259" key="5">
    <source>
        <dbReference type="Pfam" id="PF05175"/>
    </source>
</evidence>
<dbReference type="GO" id="GO:0035657">
    <property type="term" value="C:eRF1 methyltransferase complex"/>
    <property type="evidence" value="ECO:0007669"/>
    <property type="project" value="TreeGrafter"/>
</dbReference>
<dbReference type="NCBIfam" id="TIGR00537">
    <property type="entry name" value="hemK_rel_arch"/>
    <property type="match status" value="1"/>
</dbReference>
<dbReference type="GO" id="GO:0008276">
    <property type="term" value="F:protein methyltransferase activity"/>
    <property type="evidence" value="ECO:0007669"/>
    <property type="project" value="TreeGrafter"/>
</dbReference>
<reference evidence="6 7" key="1">
    <citation type="journal article" date="2015" name="Genome Announc.">
        <title>Draft Genome Sequence of Norvancomycin-Producing Strain Amycolatopsis orientalis CPCC200066.</title>
        <authorList>
            <person name="Lei X."/>
            <person name="Yuan F."/>
            <person name="Shi Y."/>
            <person name="Li X."/>
            <person name="Wang L."/>
            <person name="Hong B."/>
        </authorList>
    </citation>
    <scope>NUCLEOTIDE SEQUENCE [LARGE SCALE GENOMIC DNA]</scope>
    <source>
        <strain evidence="6 7">B-37</strain>
    </source>
</reference>
<evidence type="ECO:0000256" key="2">
    <source>
        <dbReference type="ARBA" id="ARBA00022603"/>
    </source>
</evidence>
<dbReference type="GO" id="GO:0003676">
    <property type="term" value="F:nucleic acid binding"/>
    <property type="evidence" value="ECO:0007669"/>
    <property type="project" value="InterPro"/>
</dbReference>
<dbReference type="InterPro" id="IPR007848">
    <property type="entry name" value="Small_mtfrase_dom"/>
</dbReference>
<dbReference type="GO" id="GO:0008170">
    <property type="term" value="F:N-methyltransferase activity"/>
    <property type="evidence" value="ECO:0007669"/>
    <property type="project" value="UniProtKB-ARBA"/>
</dbReference>
<keyword evidence="7" id="KW-1185">Reference proteome</keyword>
<dbReference type="InterPro" id="IPR029063">
    <property type="entry name" value="SAM-dependent_MTases_sf"/>
</dbReference>
<gene>
    <name evidence="6" type="ORF">SD37_16295</name>
</gene>